<keyword evidence="1" id="KW-1133">Transmembrane helix</keyword>
<feature type="transmembrane region" description="Helical" evidence="1">
    <location>
        <begin position="40"/>
        <end position="59"/>
    </location>
</feature>
<feature type="transmembrane region" description="Helical" evidence="1">
    <location>
        <begin position="79"/>
        <end position="98"/>
    </location>
</feature>
<sequence length="177" mass="20518">MNGTKRINSNLTNLWMDGIVLAGLLAAFAPNLIGLRLHEWLGLAFGITLWVHILLHWQWVAGVTRRFFTRASWSARFSYLLNVGIFIAFSVIIFSGGMESRYVLQTFGLSASNNRFWEMLHRLGLDLTLWLTALHIGVHWRWIRSWIRKLLRLPRRLRGIEPQLNPAAETVRIDDRA</sequence>
<feature type="transmembrane region" description="Helical" evidence="1">
    <location>
        <begin position="12"/>
        <end position="34"/>
    </location>
</feature>
<organism evidence="2">
    <name type="scientific">Longilinea arvoryzae</name>
    <dbReference type="NCBI Taxonomy" id="360412"/>
    <lineage>
        <taxon>Bacteria</taxon>
        <taxon>Bacillati</taxon>
        <taxon>Chloroflexota</taxon>
        <taxon>Anaerolineae</taxon>
        <taxon>Anaerolineales</taxon>
        <taxon>Anaerolineaceae</taxon>
        <taxon>Longilinea</taxon>
    </lineage>
</organism>
<dbReference type="AlphaFoldDB" id="A0A0S7BPH0"/>
<keyword evidence="1" id="KW-0472">Membrane</keyword>
<keyword evidence="1" id="KW-0812">Transmembrane</keyword>
<name>A0A0S7BPH0_9CHLR</name>
<protein>
    <submittedName>
        <fullName evidence="2">Uncharacterized protein</fullName>
    </submittedName>
</protein>
<dbReference type="EMBL" id="DF967972">
    <property type="protein sequence ID" value="GAP15857.1"/>
    <property type="molecule type" value="Genomic_DNA"/>
</dbReference>
<dbReference type="Proteomes" id="UP000055060">
    <property type="component" value="Unassembled WGS sequence"/>
</dbReference>
<accession>A0A0S7BPH0</accession>
<dbReference type="OrthoDB" id="9779183at2"/>
<evidence type="ECO:0000256" key="1">
    <source>
        <dbReference type="SAM" id="Phobius"/>
    </source>
</evidence>
<evidence type="ECO:0000313" key="2">
    <source>
        <dbReference type="EMBL" id="GAP15857.1"/>
    </source>
</evidence>
<gene>
    <name evidence="2" type="ORF">LARV_03650</name>
</gene>
<proteinExistence type="predicted"/>
<reference evidence="2" key="1">
    <citation type="submission" date="2015-07" db="EMBL/GenBank/DDBJ databases">
        <title>Draft Genome Sequences of Anaerolinea thermolimosa IMO-1, Bellilinea caldifistulae GOMI-1, Leptolinea tardivitalis YMTK-2, Levilinea saccharolytica KIBI-1,Longilinea arvoryzae KOME-1, Previously Described as Members of the Anaerolineaceae (Chloroflexi).</title>
        <authorList>
            <person name="Sekiguchi Y."/>
            <person name="Ohashi A."/>
            <person name="Matsuura N."/>
            <person name="Tourlousse M.D."/>
        </authorList>
    </citation>
    <scope>NUCLEOTIDE SEQUENCE [LARGE SCALE GENOMIC DNA]</scope>
    <source>
        <strain evidence="2">KOME-1</strain>
    </source>
</reference>
<dbReference type="RefSeq" id="WP_075074999.1">
    <property type="nucleotide sequence ID" value="NZ_DF967972.1"/>
</dbReference>
<keyword evidence="3" id="KW-1185">Reference proteome</keyword>
<evidence type="ECO:0000313" key="3">
    <source>
        <dbReference type="Proteomes" id="UP000055060"/>
    </source>
</evidence>
<dbReference type="STRING" id="360412.LARV_03650"/>